<dbReference type="AlphaFoldDB" id="A0A1I4NGU2"/>
<name>A0A1I4NGU2_9BURK</name>
<gene>
    <name evidence="1" type="ORF">SAMN02982985_02945</name>
</gene>
<reference evidence="1 2" key="1">
    <citation type="submission" date="2016-10" db="EMBL/GenBank/DDBJ databases">
        <authorList>
            <person name="de Groot N.N."/>
        </authorList>
    </citation>
    <scope>NUCLEOTIDE SEQUENCE [LARGE SCALE GENOMIC DNA]</scope>
    <source>
        <strain evidence="1 2">ATCC 43154</strain>
    </source>
</reference>
<sequence length="113" mass="11598">MSGRRVELDAAAAGMVLAEALLDGHGAVLLPSGATLSEATLASLRRRGVEHCCVLEAAAAPDPAALARQRQHDVERLARLFRHHGGGAEAGAGADGGAELLRLLTAYRLGEAP</sequence>
<proteinExistence type="predicted"/>
<dbReference type="EMBL" id="FOTW01000013">
    <property type="protein sequence ID" value="SFM14530.1"/>
    <property type="molecule type" value="Genomic_DNA"/>
</dbReference>
<accession>A0A1I4NGU2</accession>
<evidence type="ECO:0000313" key="2">
    <source>
        <dbReference type="Proteomes" id="UP000199470"/>
    </source>
</evidence>
<keyword evidence="2" id="KW-1185">Reference proteome</keyword>
<evidence type="ECO:0000313" key="1">
    <source>
        <dbReference type="EMBL" id="SFM14530.1"/>
    </source>
</evidence>
<dbReference type="STRING" id="758825.SAMN02982985_02945"/>
<dbReference type="Proteomes" id="UP000199470">
    <property type="component" value="Unassembled WGS sequence"/>
</dbReference>
<organism evidence="1 2">
    <name type="scientific">Rugamonas rubra</name>
    <dbReference type="NCBI Taxonomy" id="758825"/>
    <lineage>
        <taxon>Bacteria</taxon>
        <taxon>Pseudomonadati</taxon>
        <taxon>Pseudomonadota</taxon>
        <taxon>Betaproteobacteria</taxon>
        <taxon>Burkholderiales</taxon>
        <taxon>Oxalobacteraceae</taxon>
        <taxon>Telluria group</taxon>
        <taxon>Rugamonas</taxon>
    </lineage>
</organism>
<protein>
    <submittedName>
        <fullName evidence="1">Uncharacterized protein</fullName>
    </submittedName>
</protein>
<dbReference type="OrthoDB" id="8759639at2"/>
<dbReference type="RefSeq" id="WP_093388441.1">
    <property type="nucleotide sequence ID" value="NZ_FOTW01000013.1"/>
</dbReference>